<dbReference type="Proteomes" id="UP000187209">
    <property type="component" value="Unassembled WGS sequence"/>
</dbReference>
<comment type="caution">
    <text evidence="1">The sequence shown here is derived from an EMBL/GenBank/DDBJ whole genome shotgun (WGS) entry which is preliminary data.</text>
</comment>
<gene>
    <name evidence="1" type="ORF">SteCoe_1476</name>
</gene>
<evidence type="ECO:0008006" key="3">
    <source>
        <dbReference type="Google" id="ProtNLM"/>
    </source>
</evidence>
<evidence type="ECO:0000313" key="2">
    <source>
        <dbReference type="Proteomes" id="UP000187209"/>
    </source>
</evidence>
<protein>
    <recommendedName>
        <fullName evidence="3">Protein kinase domain-containing protein</fullName>
    </recommendedName>
</protein>
<dbReference type="InterPro" id="IPR043136">
    <property type="entry name" value="B30.2/SPRY_sf"/>
</dbReference>
<evidence type="ECO:0000313" key="1">
    <source>
        <dbReference type="EMBL" id="OMJ95260.1"/>
    </source>
</evidence>
<keyword evidence="2" id="KW-1185">Reference proteome</keyword>
<proteinExistence type="predicted"/>
<dbReference type="EMBL" id="MPUH01000015">
    <property type="protein sequence ID" value="OMJ95260.1"/>
    <property type="molecule type" value="Genomic_DNA"/>
</dbReference>
<organism evidence="1 2">
    <name type="scientific">Stentor coeruleus</name>
    <dbReference type="NCBI Taxonomy" id="5963"/>
    <lineage>
        <taxon>Eukaryota</taxon>
        <taxon>Sar</taxon>
        <taxon>Alveolata</taxon>
        <taxon>Ciliophora</taxon>
        <taxon>Postciliodesmatophora</taxon>
        <taxon>Heterotrichea</taxon>
        <taxon>Heterotrichida</taxon>
        <taxon>Stentoridae</taxon>
        <taxon>Stentor</taxon>
    </lineage>
</organism>
<dbReference type="AlphaFoldDB" id="A0A1R2D221"/>
<dbReference type="Gene3D" id="2.60.120.920">
    <property type="match status" value="1"/>
</dbReference>
<name>A0A1R2D221_9CILI</name>
<accession>A0A1R2D221</accession>
<sequence>MEFINTWDLLTSRRDKKKIIQLDEIIILENSFTSHEYYLTHKYENTQYIFCGVDNENNRCVIKLMPLPSFDDIKFAYKNLSLLKDFGEKYKFTRIKDIFEVFEDQWVLVIVCEYLEGLTIREILEFSDELDLPKEIWLMMFVRLVKIIDKAEREAIMLNVFPDTIMIVKDQDDKNLVYDNGGLRLGVKIITYHQICSNRSKHDTYCLYRKNTIENAIFGASVCLYMLFTMTKHEDVPNFKEMDEEKRLKVLQVGDVGINNLLALVAGKNFKAETLLTHSGVELWRVFQKAKYIKLDDIIIKDINCLITVFRLSLVKFSYRDNDNLSITQMFVNSKHAFLAMKKILMIVGENPGEVNKVLGNGEIFFEFFKVFIEQKSDLVKQPILFNSILLLLKDKNMSEKFKSTLVSLGFLSLIPEFIGNNVKSELLCKVCINFIENNTLTLQQILWDTGFVKNLMIKTTRSVIENEFIRTTMSYYGKNSLKLILKVYELLDISKHRIFQHIYEIPIVFKLDSISSLFPLLYEIWKKGTKIPAESLPDILKTLIHILSEVACLQQFLELQHLKGECTSKSSQGFLKYFGKNPLLIKCLNCSPSSSYCILCYEKYHKKHEIQFLHYQAPMFRCSELEDIESIYKLDFKLPKYTNDMLFLELYGNKYERFSVSRMSLEPNKTLISAYSIHINYDDDYDIRNKNYGMLSPNQKGPSLLSPTFNSSIRRKSAEFKEDYTKSLPQADAYFEVKIVKAGFYEEIVIGITGTGVFYNCKTGNILRNGHIVSKGPRLGSYDTIGVGLFQEKIFFTYNGLILRPIIHCFIIHPIKAYISSGVYNAAELEVKFSNWIFMGPYASLVHTNSDADALIKFIMKKVINLNSKKETRNEDLLDKFLELLRIMSKSDLLDKMQTFKVKNFS</sequence>
<reference evidence="1 2" key="1">
    <citation type="submission" date="2016-11" db="EMBL/GenBank/DDBJ databases">
        <title>The macronuclear genome of Stentor coeruleus: a giant cell with tiny introns.</title>
        <authorList>
            <person name="Slabodnick M."/>
            <person name="Ruby J.G."/>
            <person name="Reiff S.B."/>
            <person name="Swart E.C."/>
            <person name="Gosai S."/>
            <person name="Prabakaran S."/>
            <person name="Witkowska E."/>
            <person name="Larue G.E."/>
            <person name="Fisher S."/>
            <person name="Freeman R.M."/>
            <person name="Gunawardena J."/>
            <person name="Chu W."/>
            <person name="Stover N.A."/>
            <person name="Gregory B.D."/>
            <person name="Nowacki M."/>
            <person name="Derisi J."/>
            <person name="Roy S.W."/>
            <person name="Marshall W.F."/>
            <person name="Sood P."/>
        </authorList>
    </citation>
    <scope>NUCLEOTIDE SEQUENCE [LARGE SCALE GENOMIC DNA]</scope>
    <source>
        <strain evidence="1">WM001</strain>
    </source>
</reference>